<dbReference type="CDD" id="cd01347">
    <property type="entry name" value="ligand_gated_channel"/>
    <property type="match status" value="1"/>
</dbReference>
<evidence type="ECO:0000256" key="9">
    <source>
        <dbReference type="ARBA" id="ARBA00023065"/>
    </source>
</evidence>
<evidence type="ECO:0000259" key="17">
    <source>
        <dbReference type="Pfam" id="PF00593"/>
    </source>
</evidence>
<dbReference type="SUPFAM" id="SSF49452">
    <property type="entry name" value="Starch-binding domain-like"/>
    <property type="match status" value="1"/>
</dbReference>
<keyword evidence="4 14" id="KW-1134">Transmembrane beta strand</keyword>
<dbReference type="InterPro" id="IPR013784">
    <property type="entry name" value="Carb-bd-like_fold"/>
</dbReference>
<name>A0ABP8FTI8_9SPHI</name>
<keyword evidence="11 14" id="KW-0472">Membrane</keyword>
<dbReference type="Proteomes" id="UP001500582">
    <property type="component" value="Unassembled WGS sequence"/>
</dbReference>
<keyword evidence="6 14" id="KW-0812">Transmembrane</keyword>
<dbReference type="NCBIfam" id="TIGR01783">
    <property type="entry name" value="TonB-siderophor"/>
    <property type="match status" value="1"/>
</dbReference>
<keyword evidence="5" id="KW-0410">Iron transport</keyword>
<keyword evidence="3 14" id="KW-0813">Transport</keyword>
<dbReference type="Pfam" id="PF13715">
    <property type="entry name" value="CarbopepD_reg_2"/>
    <property type="match status" value="1"/>
</dbReference>
<feature type="domain" description="TonB-dependent receptor-like beta-barrel" evidence="17">
    <location>
        <begin position="353"/>
        <end position="773"/>
    </location>
</feature>
<dbReference type="Gene3D" id="2.60.40.1120">
    <property type="entry name" value="Carboxypeptidase-like, regulatory domain"/>
    <property type="match status" value="1"/>
</dbReference>
<gene>
    <name evidence="19" type="ORF">GCM10023149_05290</name>
</gene>
<evidence type="ECO:0000256" key="14">
    <source>
        <dbReference type="PROSITE-ProRule" id="PRU01360"/>
    </source>
</evidence>
<proteinExistence type="inferred from homology"/>
<dbReference type="SUPFAM" id="SSF56935">
    <property type="entry name" value="Porins"/>
    <property type="match status" value="1"/>
</dbReference>
<dbReference type="Gene3D" id="2.170.130.10">
    <property type="entry name" value="TonB-dependent receptor, plug domain"/>
    <property type="match status" value="1"/>
</dbReference>
<keyword evidence="12 19" id="KW-0675">Receptor</keyword>
<comment type="subcellular location">
    <subcellularLocation>
        <location evidence="1 14">Cell outer membrane</location>
        <topology evidence="1 14">Multi-pass membrane protein</topology>
    </subcellularLocation>
</comment>
<reference evidence="20" key="1">
    <citation type="journal article" date="2019" name="Int. J. Syst. Evol. Microbiol.">
        <title>The Global Catalogue of Microorganisms (GCM) 10K type strain sequencing project: providing services to taxonomists for standard genome sequencing and annotation.</title>
        <authorList>
            <consortium name="The Broad Institute Genomics Platform"/>
            <consortium name="The Broad Institute Genome Sequencing Center for Infectious Disease"/>
            <person name="Wu L."/>
            <person name="Ma J."/>
        </authorList>
    </citation>
    <scope>NUCLEOTIDE SEQUENCE [LARGE SCALE GENOMIC DNA]</scope>
    <source>
        <strain evidence="20">JCM 17705</strain>
    </source>
</reference>
<dbReference type="InterPro" id="IPR037066">
    <property type="entry name" value="Plug_dom_sf"/>
</dbReference>
<evidence type="ECO:0000256" key="1">
    <source>
        <dbReference type="ARBA" id="ARBA00004571"/>
    </source>
</evidence>
<comment type="similarity">
    <text evidence="2 14 15">Belongs to the TonB-dependent receptor family.</text>
</comment>
<dbReference type="RefSeq" id="WP_345209435.1">
    <property type="nucleotide sequence ID" value="NZ_BAABFT010000001.1"/>
</dbReference>
<keyword evidence="20" id="KW-1185">Reference proteome</keyword>
<evidence type="ECO:0000256" key="12">
    <source>
        <dbReference type="ARBA" id="ARBA00023170"/>
    </source>
</evidence>
<keyword evidence="13 14" id="KW-0998">Cell outer membrane</keyword>
<evidence type="ECO:0000256" key="6">
    <source>
        <dbReference type="ARBA" id="ARBA00022692"/>
    </source>
</evidence>
<dbReference type="Pfam" id="PF00593">
    <property type="entry name" value="TonB_dep_Rec_b-barrel"/>
    <property type="match status" value="1"/>
</dbReference>
<dbReference type="EMBL" id="BAABFT010000001">
    <property type="protein sequence ID" value="GAA4310562.1"/>
    <property type="molecule type" value="Genomic_DNA"/>
</dbReference>
<dbReference type="PANTHER" id="PTHR32552:SF68">
    <property type="entry name" value="FERRICHROME OUTER MEMBRANE TRANSPORTER_PHAGE RECEPTOR"/>
    <property type="match status" value="1"/>
</dbReference>
<dbReference type="Gene3D" id="2.40.170.20">
    <property type="entry name" value="TonB-dependent receptor, beta-barrel domain"/>
    <property type="match status" value="1"/>
</dbReference>
<keyword evidence="10 15" id="KW-0798">TonB box</keyword>
<evidence type="ECO:0000256" key="8">
    <source>
        <dbReference type="ARBA" id="ARBA00023004"/>
    </source>
</evidence>
<evidence type="ECO:0000259" key="18">
    <source>
        <dbReference type="Pfam" id="PF07715"/>
    </source>
</evidence>
<accession>A0ABP8FTI8</accession>
<sequence length="800" mass="89240">MIKNFTNSLKKAIGSHHLLKLTCFILTLFSLNTAYAQKNATIKGRVTTANNETAASVNITLNGDKQHATSTNDEGSYILTRIAPGTYTLTAKLIGLGTQEKQVTVNSGETLVIDFVLAEDSQSLSEVTVTSGYNKFAKKETESVARMPLKNLENPQVYNIVPKELLQDQVILSYNDVLKNVTGVSQAAINGANSFNLRGFTTKSFLRNGLQDGKANSIEVANIERIEVLKGPSATLFGNSLTSFGGLINRVTKRPFNTFKGEVSYTAGGFGLSRVTADFNTPLNKSKGLLLRTNVAYTDEGSFMDAGFSKRLMVAPSLSYKVNDRLSLFADVEIYNQKANDYVRLIPQASFTKTNPALLNVNWKRSYNNNEIYETQNSVSAFGEVNYKISDQWKSQTVFSRTNAPIEGLFMINFIQGDTAVLRMPGYEHADYKYTEIQQNFNGDFHIGKYRNRMVIGLDYYVNTLNSSFVQQYGFDKVRIPGNDPQYNKLTRYSVEQVFAAKTYTKDFIDQRVYSGYLSDVLNLTDELLVMASLRVDRFVNNGDYSINRDTTTGQFKQTALSPKLGLVYQVIPQQVSVFGNYMNGFKNNAPSKQPDGTPVNFKPSYANQWEAGVKTDLFDGKLSTTVSYYHIKVDDVLRGDVTPGRQGFILQDGGQLSKGVEAELIANPFKGFNIIAGYAYNDNYTINTNKDIDGLRQWSGPARAANLWLSYQLPGQTLKGLGLGIGGNYNSKAYIMQSRSQGEFYLPAYKVYNAAVTYDQPSYRVSLKMDNLTNKEYWGSYVSQMMPRRFSATAAFKFQ</sequence>
<evidence type="ECO:0000256" key="5">
    <source>
        <dbReference type="ARBA" id="ARBA00022496"/>
    </source>
</evidence>
<evidence type="ECO:0000256" key="2">
    <source>
        <dbReference type="ARBA" id="ARBA00009810"/>
    </source>
</evidence>
<keyword evidence="7 16" id="KW-0732">Signal</keyword>
<keyword evidence="8" id="KW-0408">Iron</keyword>
<organism evidence="19 20">
    <name type="scientific">Mucilaginibacter gynuensis</name>
    <dbReference type="NCBI Taxonomy" id="1302236"/>
    <lineage>
        <taxon>Bacteria</taxon>
        <taxon>Pseudomonadati</taxon>
        <taxon>Bacteroidota</taxon>
        <taxon>Sphingobacteriia</taxon>
        <taxon>Sphingobacteriales</taxon>
        <taxon>Sphingobacteriaceae</taxon>
        <taxon>Mucilaginibacter</taxon>
    </lineage>
</organism>
<evidence type="ECO:0000313" key="19">
    <source>
        <dbReference type="EMBL" id="GAA4310562.1"/>
    </source>
</evidence>
<comment type="caution">
    <text evidence="19">The sequence shown here is derived from an EMBL/GenBank/DDBJ whole genome shotgun (WGS) entry which is preliminary data.</text>
</comment>
<evidence type="ECO:0000256" key="16">
    <source>
        <dbReference type="SAM" id="SignalP"/>
    </source>
</evidence>
<feature type="chain" id="PRO_5047358241" evidence="16">
    <location>
        <begin position="37"/>
        <end position="800"/>
    </location>
</feature>
<evidence type="ECO:0000256" key="15">
    <source>
        <dbReference type="RuleBase" id="RU003357"/>
    </source>
</evidence>
<dbReference type="InterPro" id="IPR036942">
    <property type="entry name" value="Beta-barrel_TonB_sf"/>
</dbReference>
<evidence type="ECO:0000313" key="20">
    <source>
        <dbReference type="Proteomes" id="UP001500582"/>
    </source>
</evidence>
<dbReference type="PANTHER" id="PTHR32552">
    <property type="entry name" value="FERRICHROME IRON RECEPTOR-RELATED"/>
    <property type="match status" value="1"/>
</dbReference>
<dbReference type="InterPro" id="IPR039426">
    <property type="entry name" value="TonB-dep_rcpt-like"/>
</dbReference>
<feature type="signal peptide" evidence="16">
    <location>
        <begin position="1"/>
        <end position="36"/>
    </location>
</feature>
<dbReference type="Pfam" id="PF07715">
    <property type="entry name" value="Plug"/>
    <property type="match status" value="1"/>
</dbReference>
<dbReference type="InterPro" id="IPR012910">
    <property type="entry name" value="Plug_dom"/>
</dbReference>
<evidence type="ECO:0000256" key="13">
    <source>
        <dbReference type="ARBA" id="ARBA00023237"/>
    </source>
</evidence>
<evidence type="ECO:0000256" key="4">
    <source>
        <dbReference type="ARBA" id="ARBA00022452"/>
    </source>
</evidence>
<dbReference type="InterPro" id="IPR000531">
    <property type="entry name" value="Beta-barrel_TonB"/>
</dbReference>
<feature type="domain" description="TonB-dependent receptor plug" evidence="18">
    <location>
        <begin position="152"/>
        <end position="240"/>
    </location>
</feature>
<evidence type="ECO:0000256" key="7">
    <source>
        <dbReference type="ARBA" id="ARBA00022729"/>
    </source>
</evidence>
<evidence type="ECO:0000256" key="10">
    <source>
        <dbReference type="ARBA" id="ARBA00023077"/>
    </source>
</evidence>
<evidence type="ECO:0000256" key="3">
    <source>
        <dbReference type="ARBA" id="ARBA00022448"/>
    </source>
</evidence>
<protein>
    <submittedName>
        <fullName evidence="19">TonB-dependent receptor</fullName>
    </submittedName>
</protein>
<dbReference type="PROSITE" id="PS52016">
    <property type="entry name" value="TONB_DEPENDENT_REC_3"/>
    <property type="match status" value="1"/>
</dbReference>
<dbReference type="InterPro" id="IPR010105">
    <property type="entry name" value="TonB_sidphr_rcpt"/>
</dbReference>
<evidence type="ECO:0000256" key="11">
    <source>
        <dbReference type="ARBA" id="ARBA00023136"/>
    </source>
</evidence>
<keyword evidence="9" id="KW-0406">Ion transport</keyword>